<dbReference type="PANTHER" id="PTHR43569">
    <property type="entry name" value="AMIDOHYDROLASE"/>
    <property type="match status" value="1"/>
</dbReference>
<dbReference type="InterPro" id="IPR052350">
    <property type="entry name" value="Metallo-dep_Lactonases"/>
</dbReference>
<accession>A0ABT3ZAE7</accession>
<evidence type="ECO:0000313" key="3">
    <source>
        <dbReference type="EMBL" id="MCY0148638.1"/>
    </source>
</evidence>
<dbReference type="SUPFAM" id="SSF51556">
    <property type="entry name" value="Metallo-dependent hydrolases"/>
    <property type="match status" value="1"/>
</dbReference>
<evidence type="ECO:0000313" key="4">
    <source>
        <dbReference type="Proteomes" id="UP001073227"/>
    </source>
</evidence>
<dbReference type="Pfam" id="PF04909">
    <property type="entry name" value="Amidohydro_2"/>
    <property type="match status" value="1"/>
</dbReference>
<dbReference type="RefSeq" id="WP_267654185.1">
    <property type="nucleotide sequence ID" value="NZ_JAOVZR010000001.1"/>
</dbReference>
<dbReference type="InterPro" id="IPR032466">
    <property type="entry name" value="Metal_Hydrolase"/>
</dbReference>
<dbReference type="Gene3D" id="3.20.20.140">
    <property type="entry name" value="Metal-dependent hydrolases"/>
    <property type="match status" value="1"/>
</dbReference>
<evidence type="ECO:0000259" key="2">
    <source>
        <dbReference type="Pfam" id="PF04909"/>
    </source>
</evidence>
<feature type="domain" description="Amidohydrolase-related" evidence="2">
    <location>
        <begin position="16"/>
        <end position="300"/>
    </location>
</feature>
<comment type="caution">
    <text evidence="3">The sequence shown here is derived from an EMBL/GenBank/DDBJ whole genome shotgun (WGS) entry which is preliminary data.</text>
</comment>
<gene>
    <name evidence="3" type="ORF">OEG84_13205</name>
</gene>
<keyword evidence="4" id="KW-1185">Reference proteome</keyword>
<comment type="similarity">
    <text evidence="1">Belongs to the metallo-dependent hydrolases superfamily.</text>
</comment>
<dbReference type="Proteomes" id="UP001073227">
    <property type="component" value="Unassembled WGS sequence"/>
</dbReference>
<protein>
    <submittedName>
        <fullName evidence="3">Amidohydrolase family protein</fullName>
    </submittedName>
</protein>
<dbReference type="InterPro" id="IPR006680">
    <property type="entry name" value="Amidohydro-rel"/>
</dbReference>
<organism evidence="3 4">
    <name type="scientific">Hoeflea algicola</name>
    <dbReference type="NCBI Taxonomy" id="2983763"/>
    <lineage>
        <taxon>Bacteria</taxon>
        <taxon>Pseudomonadati</taxon>
        <taxon>Pseudomonadota</taxon>
        <taxon>Alphaproteobacteria</taxon>
        <taxon>Hyphomicrobiales</taxon>
        <taxon>Rhizobiaceae</taxon>
        <taxon>Hoeflea</taxon>
    </lineage>
</organism>
<sequence length="302" mass="33500">MAALVDDKGRYTGPIIDSHHHFWDRTLDRHPWLRGKNDPVLGQSCLPQDYLGAVEGFDVVASVHIEANWDPADPMGETDWLDALSRPDGIAARYVAFADLGHAGVEPYLEALAGRERVVGIRDIVSWHPDPTRSAVTDRHRMADPSWRAGLARLAPLDLSFDLLMSPWQIEDALDLVRNFPDQRFAINHCGSPFDRSPEGMAHWANGLKLLAEVPNVVLKISDLVAYDPDWNAESLSSVALTCLDAFGISRCMLGSDHPVVTFHASFQQTYDNFLRTFAGLSGTEQHALFAGNAAQFYRIPT</sequence>
<name>A0ABT3ZAE7_9HYPH</name>
<reference evidence="3" key="1">
    <citation type="submission" date="2022-10" db="EMBL/GenBank/DDBJ databases">
        <title>Hoeflea sp. G2-23, isolated from marine algae.</title>
        <authorList>
            <person name="Kristyanto S."/>
            <person name="Kim J.M."/>
            <person name="Jeon C.O."/>
        </authorList>
    </citation>
    <scope>NUCLEOTIDE SEQUENCE</scope>
    <source>
        <strain evidence="3">G2-23</strain>
    </source>
</reference>
<proteinExistence type="inferred from homology"/>
<dbReference type="PANTHER" id="PTHR43569:SF1">
    <property type="entry name" value="BLL3371 PROTEIN"/>
    <property type="match status" value="1"/>
</dbReference>
<evidence type="ECO:0000256" key="1">
    <source>
        <dbReference type="ARBA" id="ARBA00038310"/>
    </source>
</evidence>
<dbReference type="EMBL" id="JAOVZR010000001">
    <property type="protein sequence ID" value="MCY0148638.1"/>
    <property type="molecule type" value="Genomic_DNA"/>
</dbReference>